<gene>
    <name evidence="1" type="ORF">G7Z17_g5296</name>
</gene>
<name>A0A9P5L979_9HYPO</name>
<comment type="caution">
    <text evidence="1">The sequence shown here is derived from an EMBL/GenBank/DDBJ whole genome shotgun (WGS) entry which is preliminary data.</text>
</comment>
<dbReference type="EMBL" id="JAANBB010000085">
    <property type="protein sequence ID" value="KAF7551073.1"/>
    <property type="molecule type" value="Genomic_DNA"/>
</dbReference>
<protein>
    <recommendedName>
        <fullName evidence="3">EF-hand domain-containing protein</fullName>
    </recommendedName>
</protein>
<evidence type="ECO:0000313" key="1">
    <source>
        <dbReference type="EMBL" id="KAF7551073.1"/>
    </source>
</evidence>
<sequence length="82" mass="8642">MAAEAVTEPAAPNLNLSPEEKRAYGQLFRQADTDNVGVVTGEVAVKFFDKTRLNSHVLGELALASSSDSSATPRQAANLPAK</sequence>
<organism evidence="1 2">
    <name type="scientific">Cylindrodendrum hubeiense</name>
    <dbReference type="NCBI Taxonomy" id="595255"/>
    <lineage>
        <taxon>Eukaryota</taxon>
        <taxon>Fungi</taxon>
        <taxon>Dikarya</taxon>
        <taxon>Ascomycota</taxon>
        <taxon>Pezizomycotina</taxon>
        <taxon>Sordariomycetes</taxon>
        <taxon>Hypocreomycetidae</taxon>
        <taxon>Hypocreales</taxon>
        <taxon>Nectriaceae</taxon>
        <taxon>Cylindrodendrum</taxon>
    </lineage>
</organism>
<evidence type="ECO:0008006" key="3">
    <source>
        <dbReference type="Google" id="ProtNLM"/>
    </source>
</evidence>
<dbReference type="AlphaFoldDB" id="A0A9P5L979"/>
<reference evidence="1" key="1">
    <citation type="submission" date="2020-03" db="EMBL/GenBank/DDBJ databases">
        <title>Draft Genome Sequence of Cylindrodendrum hubeiense.</title>
        <authorList>
            <person name="Buettner E."/>
            <person name="Kellner H."/>
        </authorList>
    </citation>
    <scope>NUCLEOTIDE SEQUENCE</scope>
    <source>
        <strain evidence="1">IHI 201604</strain>
    </source>
</reference>
<dbReference type="Proteomes" id="UP000722485">
    <property type="component" value="Unassembled WGS sequence"/>
</dbReference>
<dbReference type="Gene3D" id="1.10.238.10">
    <property type="entry name" value="EF-hand"/>
    <property type="match status" value="1"/>
</dbReference>
<dbReference type="InterPro" id="IPR011992">
    <property type="entry name" value="EF-hand-dom_pair"/>
</dbReference>
<dbReference type="SUPFAM" id="SSF47473">
    <property type="entry name" value="EF-hand"/>
    <property type="match status" value="1"/>
</dbReference>
<accession>A0A9P5L979</accession>
<keyword evidence="2" id="KW-1185">Reference proteome</keyword>
<evidence type="ECO:0000313" key="2">
    <source>
        <dbReference type="Proteomes" id="UP000722485"/>
    </source>
</evidence>
<proteinExistence type="predicted"/>
<dbReference type="OrthoDB" id="524326at2759"/>